<feature type="transmembrane region" description="Helical" evidence="2">
    <location>
        <begin position="240"/>
        <end position="260"/>
    </location>
</feature>
<dbReference type="InterPro" id="IPR052169">
    <property type="entry name" value="CW_Biosynth-Accessory"/>
</dbReference>
<keyword evidence="5" id="KW-1185">Reference proteome</keyword>
<feature type="transmembrane region" description="Helical" evidence="2">
    <location>
        <begin position="52"/>
        <end position="70"/>
    </location>
</feature>
<dbReference type="InterPro" id="IPR002656">
    <property type="entry name" value="Acyl_transf_3_dom"/>
</dbReference>
<feature type="transmembrane region" description="Helical" evidence="2">
    <location>
        <begin position="136"/>
        <end position="154"/>
    </location>
</feature>
<dbReference type="Gene3D" id="3.60.21.10">
    <property type="match status" value="1"/>
</dbReference>
<evidence type="ECO:0000256" key="1">
    <source>
        <dbReference type="ARBA" id="ARBA00005662"/>
    </source>
</evidence>
<dbReference type="InterPro" id="IPR019079">
    <property type="entry name" value="Capsule_synth_CapA"/>
</dbReference>
<protein>
    <submittedName>
        <fullName evidence="4">Fucose 4-O-acetylase</fullName>
    </submittedName>
</protein>
<keyword evidence="2" id="KW-0812">Transmembrane</keyword>
<dbReference type="InterPro" id="IPR013830">
    <property type="entry name" value="SGNH_hydro"/>
</dbReference>
<gene>
    <name evidence="4" type="ORF">SAMN05421720_102358</name>
</gene>
<sequence>MSTREPGTESGGAPTRARAAYWDNLKGFLILLVVFGHFVYEYKAYEVFDWVFRFIYMFHMPAFIFVSGYFSKSENSLSARGAGRLFVLFCLLNFSMMIYAYYFDGRDLSILFLYYSSWYLLALFVYRLTWRFVRDLALIFPISLLLSICVGFVPRDLDIVWEWEKIVALYPFFVAGALISEPSVMRFRRALRDRKGAAPMLFVVSCALVAGLAHSGLVAADDLLWRSYGAASHAEVLQALGVRVLVLAVAAFMIAALVAVTPEAPLRPVNTWGRNSLVVYVGHRIFTLLLVLAVPALAADAVTGWLWIALATLAVTAVLGSDTVARPVNRRLDGAVAVVLPPTGAGSGGRALRAVFVAGGLGIALGLVATHSDLPWGARVADRMSQAGREGGAADVDRVLSETQARAIDEAVSVSFVGDLILLRDQVLAAYDAETDSHDFDPVFRHAKPYLTRADLSLGVFEGPMAGAAVGYSTSSYDDHIPIYLNFPDSFARSVKDAGIDFVTTATNHVMDFGVEGALRTLDVLDRIGLGYTGSYRDAREKEDREIAVVTVNGLRIAVLSYTYGSNYYEDAFFFEPENRHITSAIVSPDSPYFAAARQAVLDDFAKARALNPDTIVVLPHMGTQFEHVPDRFQRTWMDLFIKAGADIVFGDHPHAVQPLEWRPSHRPGRDAALVLYCPGNFVNAYTEDDGDAMAIVETYLDPGTGAPVAAGIVPMWAHAPAGGLFSAVPIHDIARNAELRAGLSDHDMARVREVQTLVTNTMLGRSLSFDQSQRMHYLLPDGHAYRRLSDPLDIVGEERRSSTLYAWMSEARSITFVGDSVTEGARNGGYGWYEPLAALFPDARIEKRAWDSHTIGMLLARADEIVETGADLFVIAVGTNDIRYRDPAICAMTADAFIESVEALVERIRAAAPRARFVLIAPWTTDHYDPVTPLEPTEVRTLRDRYSAALDAYAEANGMLFIDPNPALDRVFRTETPARYLIDHIHPNAGAGIRLYSTAVLQASE</sequence>
<dbReference type="AlphaFoldDB" id="A0A1G6ZF18"/>
<evidence type="ECO:0000313" key="5">
    <source>
        <dbReference type="Proteomes" id="UP000199412"/>
    </source>
</evidence>
<dbReference type="Pfam" id="PF01757">
    <property type="entry name" value="Acyl_transf_3"/>
    <property type="match status" value="1"/>
</dbReference>
<evidence type="ECO:0000259" key="3">
    <source>
        <dbReference type="SMART" id="SM00854"/>
    </source>
</evidence>
<feature type="transmembrane region" description="Helical" evidence="2">
    <location>
        <begin position="21"/>
        <end position="40"/>
    </location>
</feature>
<evidence type="ECO:0000256" key="2">
    <source>
        <dbReference type="SAM" id="Phobius"/>
    </source>
</evidence>
<organism evidence="4 5">
    <name type="scientific">Rhodospira trueperi</name>
    <dbReference type="NCBI Taxonomy" id="69960"/>
    <lineage>
        <taxon>Bacteria</taxon>
        <taxon>Pseudomonadati</taxon>
        <taxon>Pseudomonadota</taxon>
        <taxon>Alphaproteobacteria</taxon>
        <taxon>Rhodospirillales</taxon>
        <taxon>Rhodospirillaceae</taxon>
        <taxon>Rhodospira</taxon>
    </lineage>
</organism>
<accession>A0A1G6ZF18</accession>
<dbReference type="EMBL" id="FNAP01000002">
    <property type="protein sequence ID" value="SDE01062.1"/>
    <property type="molecule type" value="Genomic_DNA"/>
</dbReference>
<feature type="transmembrane region" description="Helical" evidence="2">
    <location>
        <begin position="108"/>
        <end position="129"/>
    </location>
</feature>
<dbReference type="InterPro" id="IPR036514">
    <property type="entry name" value="SGNH_hydro_sf"/>
</dbReference>
<feature type="transmembrane region" description="Helical" evidence="2">
    <location>
        <begin position="351"/>
        <end position="369"/>
    </location>
</feature>
<dbReference type="GO" id="GO:0016747">
    <property type="term" value="F:acyltransferase activity, transferring groups other than amino-acyl groups"/>
    <property type="evidence" value="ECO:0007669"/>
    <property type="project" value="InterPro"/>
</dbReference>
<feature type="transmembrane region" description="Helical" evidence="2">
    <location>
        <begin position="305"/>
        <end position="325"/>
    </location>
</feature>
<dbReference type="Pfam" id="PF13472">
    <property type="entry name" value="Lipase_GDSL_2"/>
    <property type="match status" value="1"/>
</dbReference>
<evidence type="ECO:0000313" key="4">
    <source>
        <dbReference type="EMBL" id="SDE01062.1"/>
    </source>
</evidence>
<dbReference type="SMART" id="SM00854">
    <property type="entry name" value="PGA_cap"/>
    <property type="match status" value="1"/>
</dbReference>
<dbReference type="Gene3D" id="3.40.50.1110">
    <property type="entry name" value="SGNH hydrolase"/>
    <property type="match status" value="1"/>
</dbReference>
<keyword evidence="2" id="KW-0472">Membrane</keyword>
<feature type="transmembrane region" description="Helical" evidence="2">
    <location>
        <begin position="281"/>
        <end position="299"/>
    </location>
</feature>
<keyword evidence="2" id="KW-1133">Transmembrane helix</keyword>
<comment type="similarity">
    <text evidence="1">Belongs to the CapA family.</text>
</comment>
<dbReference type="Proteomes" id="UP000199412">
    <property type="component" value="Unassembled WGS sequence"/>
</dbReference>
<feature type="transmembrane region" description="Helical" evidence="2">
    <location>
        <begin position="197"/>
        <end position="220"/>
    </location>
</feature>
<proteinExistence type="inferred from homology"/>
<dbReference type="InterPro" id="IPR029052">
    <property type="entry name" value="Metallo-depent_PP-like"/>
</dbReference>
<dbReference type="Pfam" id="PF09587">
    <property type="entry name" value="PGA_cap"/>
    <property type="match status" value="1"/>
</dbReference>
<dbReference type="PANTHER" id="PTHR33393:SF12">
    <property type="entry name" value="CAPSULE BIOSYNTHESIS PROTEIN CAPA"/>
    <property type="match status" value="1"/>
</dbReference>
<dbReference type="SUPFAM" id="SSF56300">
    <property type="entry name" value="Metallo-dependent phosphatases"/>
    <property type="match status" value="1"/>
</dbReference>
<dbReference type="CDD" id="cd07381">
    <property type="entry name" value="MPP_CapA"/>
    <property type="match status" value="1"/>
</dbReference>
<feature type="transmembrane region" description="Helical" evidence="2">
    <location>
        <begin position="166"/>
        <end position="185"/>
    </location>
</feature>
<feature type="domain" description="Capsule synthesis protein CapA" evidence="3">
    <location>
        <begin position="413"/>
        <end position="686"/>
    </location>
</feature>
<dbReference type="STRING" id="69960.SAMN05421720_102358"/>
<reference evidence="4 5" key="1">
    <citation type="submission" date="2016-10" db="EMBL/GenBank/DDBJ databases">
        <authorList>
            <person name="de Groot N.N."/>
        </authorList>
    </citation>
    <scope>NUCLEOTIDE SEQUENCE [LARGE SCALE GENOMIC DNA]</scope>
    <source>
        <strain evidence="4 5">ATCC 700224</strain>
    </source>
</reference>
<dbReference type="GO" id="GO:0016788">
    <property type="term" value="F:hydrolase activity, acting on ester bonds"/>
    <property type="evidence" value="ECO:0007669"/>
    <property type="project" value="UniProtKB-ARBA"/>
</dbReference>
<dbReference type="PANTHER" id="PTHR33393">
    <property type="entry name" value="POLYGLUTAMINE SYNTHESIS ACCESSORY PROTEIN RV0574C-RELATED"/>
    <property type="match status" value="1"/>
</dbReference>
<dbReference type="SUPFAM" id="SSF52266">
    <property type="entry name" value="SGNH hydrolase"/>
    <property type="match status" value="1"/>
</dbReference>
<name>A0A1G6ZF18_9PROT</name>
<feature type="transmembrane region" description="Helical" evidence="2">
    <location>
        <begin position="82"/>
        <end position="102"/>
    </location>
</feature>